<sequence>MSDAPGSRWEHDTWPELQRLAKEVPEAGIHFQKALVLRRAKPIEVSADGKKPSLSEALFDEDPWFRTLMPDFRDLPADEVLEGYVSGSEFTSVCINTALYLPWLVGQCRANGVVLRRAVLKHIAEAATYADLQVQPNGTTAKKVDINHKDTIIVNCSGLLACRLGGVMDKAVQPARGQVVVVRDELAPMLAVDNVGDAYGVPPQNEILYSMMRAGGGGTIIGGTYQVGNWESQPDPNTASRLLARIAATHPTLRAAGKTAADLDVIRHGVGLRPYREGGVRIESEQIDLLEGDGKVWVVHNYGHSSWGYQGSYGCSNRVVELVAEIVAGTA</sequence>
<keyword evidence="3" id="KW-0285">Flavoprotein</keyword>
<keyword evidence="4" id="KW-0274">FAD</keyword>
<dbReference type="PANTHER" id="PTHR11530:SF16">
    <property type="entry name" value="D-AMINO ACID OXIDASE (AFU_ORTHOLOGUE AFUA_5G11290)"/>
    <property type="match status" value="1"/>
</dbReference>
<evidence type="ECO:0000256" key="5">
    <source>
        <dbReference type="ARBA" id="ARBA00023002"/>
    </source>
</evidence>
<dbReference type="Gene3D" id="3.30.9.10">
    <property type="entry name" value="D-Amino Acid Oxidase, subunit A, domain 2"/>
    <property type="match status" value="1"/>
</dbReference>
<comment type="caution">
    <text evidence="7">The sequence shown here is derived from an EMBL/GenBank/DDBJ whole genome shotgun (WGS) entry which is preliminary data.</text>
</comment>
<evidence type="ECO:0000259" key="6">
    <source>
        <dbReference type="Pfam" id="PF01266"/>
    </source>
</evidence>
<dbReference type="PANTHER" id="PTHR11530">
    <property type="entry name" value="D-AMINO ACID OXIDASE"/>
    <property type="match status" value="1"/>
</dbReference>
<comment type="cofactor">
    <cofactor evidence="1">
        <name>FAD</name>
        <dbReference type="ChEBI" id="CHEBI:57692"/>
    </cofactor>
</comment>
<dbReference type="InterPro" id="IPR023209">
    <property type="entry name" value="DAO"/>
</dbReference>
<evidence type="ECO:0000256" key="3">
    <source>
        <dbReference type="ARBA" id="ARBA00022630"/>
    </source>
</evidence>
<dbReference type="Gene3D" id="3.40.50.720">
    <property type="entry name" value="NAD(P)-binding Rossmann-like Domain"/>
    <property type="match status" value="1"/>
</dbReference>
<dbReference type="Proteomes" id="UP001642482">
    <property type="component" value="Unassembled WGS sequence"/>
</dbReference>
<accession>A0ABP0D2E1</accession>
<keyword evidence="8" id="KW-1185">Reference proteome</keyword>
<evidence type="ECO:0000313" key="8">
    <source>
        <dbReference type="Proteomes" id="UP001642482"/>
    </source>
</evidence>
<dbReference type="EMBL" id="CAWUHD010000184">
    <property type="protein sequence ID" value="CAK7237569.1"/>
    <property type="molecule type" value="Genomic_DNA"/>
</dbReference>
<evidence type="ECO:0000256" key="2">
    <source>
        <dbReference type="ARBA" id="ARBA00006730"/>
    </source>
</evidence>
<evidence type="ECO:0000256" key="4">
    <source>
        <dbReference type="ARBA" id="ARBA00022827"/>
    </source>
</evidence>
<proteinExistence type="inferred from homology"/>
<reference evidence="7 8" key="1">
    <citation type="submission" date="2024-01" db="EMBL/GenBank/DDBJ databases">
        <authorList>
            <person name="Allen C."/>
            <person name="Tagirdzhanova G."/>
        </authorList>
    </citation>
    <scope>NUCLEOTIDE SEQUENCE [LARGE SCALE GENOMIC DNA]</scope>
</reference>
<evidence type="ECO:0000256" key="1">
    <source>
        <dbReference type="ARBA" id="ARBA00001974"/>
    </source>
</evidence>
<keyword evidence="5" id="KW-0560">Oxidoreductase</keyword>
<evidence type="ECO:0000313" key="7">
    <source>
        <dbReference type="EMBL" id="CAK7237569.1"/>
    </source>
</evidence>
<gene>
    <name evidence="7" type="primary">DAO1_3</name>
    <name evidence="7" type="ORF">SEUCBS140593_010014</name>
</gene>
<dbReference type="InterPro" id="IPR006076">
    <property type="entry name" value="FAD-dep_OxRdtase"/>
</dbReference>
<dbReference type="SUPFAM" id="SSF51971">
    <property type="entry name" value="Nucleotide-binding domain"/>
    <property type="match status" value="1"/>
</dbReference>
<dbReference type="PIRSF" id="PIRSF000189">
    <property type="entry name" value="D-aa_oxidase"/>
    <property type="match status" value="1"/>
</dbReference>
<dbReference type="SUPFAM" id="SSF54373">
    <property type="entry name" value="FAD-linked reductases, C-terminal domain"/>
    <property type="match status" value="1"/>
</dbReference>
<dbReference type="Pfam" id="PF01266">
    <property type="entry name" value="DAO"/>
    <property type="match status" value="1"/>
</dbReference>
<organism evidence="7 8">
    <name type="scientific">Sporothrix eucalyptigena</name>
    <dbReference type="NCBI Taxonomy" id="1812306"/>
    <lineage>
        <taxon>Eukaryota</taxon>
        <taxon>Fungi</taxon>
        <taxon>Dikarya</taxon>
        <taxon>Ascomycota</taxon>
        <taxon>Pezizomycotina</taxon>
        <taxon>Sordariomycetes</taxon>
        <taxon>Sordariomycetidae</taxon>
        <taxon>Ophiostomatales</taxon>
        <taxon>Ophiostomataceae</taxon>
        <taxon>Sporothrix</taxon>
    </lineage>
</organism>
<feature type="domain" description="FAD dependent oxidoreductase" evidence="6">
    <location>
        <begin position="8"/>
        <end position="321"/>
    </location>
</feature>
<comment type="similarity">
    <text evidence="2">Belongs to the DAMOX/DASOX family.</text>
</comment>
<protein>
    <submittedName>
        <fullName evidence="7">D-amino acid oxidase</fullName>
    </submittedName>
</protein>
<name>A0ABP0D2E1_9PEZI</name>